<sequence length="111" mass="12564">MKNENEKSMNSDEATSPIRDFSVNAIATSPGINTILLEHLGLSDSPGRIFIYDTPSCTQNTWQLRLSFQTGISSFFRIVLQDSYRTTPSKVGHGRELIRLWMRTICNPRSV</sequence>
<dbReference type="Proteomes" id="UP001054837">
    <property type="component" value="Unassembled WGS sequence"/>
</dbReference>
<reference evidence="1 2" key="1">
    <citation type="submission" date="2021-06" db="EMBL/GenBank/DDBJ databases">
        <title>Caerostris darwini draft genome.</title>
        <authorList>
            <person name="Kono N."/>
            <person name="Arakawa K."/>
        </authorList>
    </citation>
    <scope>NUCLEOTIDE SEQUENCE [LARGE SCALE GENOMIC DNA]</scope>
</reference>
<name>A0AAV4QUW3_9ARAC</name>
<dbReference type="AlphaFoldDB" id="A0AAV4QUW3"/>
<comment type="caution">
    <text evidence="1">The sequence shown here is derived from an EMBL/GenBank/DDBJ whole genome shotgun (WGS) entry which is preliminary data.</text>
</comment>
<dbReference type="EMBL" id="BPLQ01005205">
    <property type="protein sequence ID" value="GIY13260.1"/>
    <property type="molecule type" value="Genomic_DNA"/>
</dbReference>
<proteinExistence type="predicted"/>
<protein>
    <submittedName>
        <fullName evidence="1">Uncharacterized protein</fullName>
    </submittedName>
</protein>
<evidence type="ECO:0000313" key="1">
    <source>
        <dbReference type="EMBL" id="GIY13260.1"/>
    </source>
</evidence>
<accession>A0AAV4QUW3</accession>
<gene>
    <name evidence="1" type="ORF">CDAR_555651</name>
</gene>
<keyword evidence="2" id="KW-1185">Reference proteome</keyword>
<organism evidence="1 2">
    <name type="scientific">Caerostris darwini</name>
    <dbReference type="NCBI Taxonomy" id="1538125"/>
    <lineage>
        <taxon>Eukaryota</taxon>
        <taxon>Metazoa</taxon>
        <taxon>Ecdysozoa</taxon>
        <taxon>Arthropoda</taxon>
        <taxon>Chelicerata</taxon>
        <taxon>Arachnida</taxon>
        <taxon>Araneae</taxon>
        <taxon>Araneomorphae</taxon>
        <taxon>Entelegynae</taxon>
        <taxon>Araneoidea</taxon>
        <taxon>Araneidae</taxon>
        <taxon>Caerostris</taxon>
    </lineage>
</organism>
<evidence type="ECO:0000313" key="2">
    <source>
        <dbReference type="Proteomes" id="UP001054837"/>
    </source>
</evidence>